<keyword evidence="2" id="KW-0472">Membrane</keyword>
<gene>
    <name evidence="5" type="ORF">GCM10008942_04300</name>
</gene>
<feature type="transmembrane region" description="Helical" evidence="2">
    <location>
        <begin position="591"/>
        <end position="613"/>
    </location>
</feature>
<dbReference type="Pfam" id="PF09822">
    <property type="entry name" value="ABC_transp_aux"/>
    <property type="match status" value="1"/>
</dbReference>
<feature type="domain" description="DUF7088" evidence="4">
    <location>
        <begin position="41"/>
        <end position="138"/>
    </location>
</feature>
<keyword evidence="2" id="KW-1133">Transmembrane helix</keyword>
<keyword evidence="1" id="KW-0175">Coiled coil</keyword>
<proteinExistence type="predicted"/>
<feature type="coiled-coil region" evidence="1">
    <location>
        <begin position="511"/>
        <end position="579"/>
    </location>
</feature>
<dbReference type="Proteomes" id="UP001499951">
    <property type="component" value="Unassembled WGS sequence"/>
</dbReference>
<evidence type="ECO:0000256" key="1">
    <source>
        <dbReference type="SAM" id="Coils"/>
    </source>
</evidence>
<evidence type="ECO:0000313" key="5">
    <source>
        <dbReference type="EMBL" id="GAA0558968.1"/>
    </source>
</evidence>
<accession>A0ABN1E4L0</accession>
<dbReference type="InterPro" id="IPR055396">
    <property type="entry name" value="DUF7088"/>
</dbReference>
<keyword evidence="2" id="KW-0812">Transmembrane</keyword>
<evidence type="ECO:0000313" key="6">
    <source>
        <dbReference type="Proteomes" id="UP001499951"/>
    </source>
</evidence>
<keyword evidence="6" id="KW-1185">Reference proteome</keyword>
<sequence length="624" mass="68057">MQLSRRNYAIAAIVLAAAVFVGLNIAVNASITTAKIDLTDTHRFTLSKGTRNIVKSLSEPVTLRFFFSKQAAAEYAQTRSYASRVRDLLREYAAISHGKIVLEEIDPEPFTPSEDAASAAGITAVPTDTGETVYFGLVGVNRIDGHDVIPYFSPEREGLLEYDITSLIYRLSAPKKYKIAILSGLPLAGDMQAMMTGRGRPYALYQELAQTYTTDMLPADFTSIPAGTDVLMIVHPGTLSDAQTYAIDQFVLKGGRALVFVDPNSELAQGGAMQPGQEAAYSTLPRLFQAWGIHFDTKKEIADLKLAQHVQLSREGPAMSYPVWLHLTNDQFSDSDPVTANLKVLNLGSAGSLRPLKDATTKFTSLIGSSDRAGLIDVAEARMLAMTNPEAVASSVAPTGEEYIITARVTGPAKTAFPGGAPAGATAPQVTSAKNINVIVMADTDIFKDEFWVRVEQLYGKTIAAPFANNDSFVLGAIENLTGSTDLISLRTRATNDRPFLVVREIQAQAERDFKQQEDALKAKLTDTEQQLKALQSGQDGQNRPSAQTGITAQQQKAIEAFKRQLTEIRTQLRQVQHNLRQDVDALGDTLAFINIVLVPMLVAVFALVLAWIRRRRRARAIHL</sequence>
<reference evidence="5 6" key="1">
    <citation type="journal article" date="2019" name="Int. J. Syst. Evol. Microbiol.">
        <title>The Global Catalogue of Microorganisms (GCM) 10K type strain sequencing project: providing services to taxonomists for standard genome sequencing and annotation.</title>
        <authorList>
            <consortium name="The Broad Institute Genomics Platform"/>
            <consortium name="The Broad Institute Genome Sequencing Center for Infectious Disease"/>
            <person name="Wu L."/>
            <person name="Ma J."/>
        </authorList>
    </citation>
    <scope>NUCLEOTIDE SEQUENCE [LARGE SCALE GENOMIC DNA]</scope>
    <source>
        <strain evidence="5 6">JCM 15089</strain>
    </source>
</reference>
<organism evidence="5 6">
    <name type="scientific">Rhizomicrobium electricum</name>
    <dbReference type="NCBI Taxonomy" id="480070"/>
    <lineage>
        <taxon>Bacteria</taxon>
        <taxon>Pseudomonadati</taxon>
        <taxon>Pseudomonadota</taxon>
        <taxon>Alphaproteobacteria</taxon>
        <taxon>Micropepsales</taxon>
        <taxon>Micropepsaceae</taxon>
        <taxon>Rhizomicrobium</taxon>
    </lineage>
</organism>
<dbReference type="Pfam" id="PF23357">
    <property type="entry name" value="DUF7088"/>
    <property type="match status" value="1"/>
</dbReference>
<evidence type="ECO:0000256" key="2">
    <source>
        <dbReference type="SAM" id="Phobius"/>
    </source>
</evidence>
<evidence type="ECO:0000259" key="4">
    <source>
        <dbReference type="Pfam" id="PF23357"/>
    </source>
</evidence>
<dbReference type="EMBL" id="BAAADD010000001">
    <property type="protein sequence ID" value="GAA0558968.1"/>
    <property type="molecule type" value="Genomic_DNA"/>
</dbReference>
<protein>
    <submittedName>
        <fullName evidence="5">GldG family protein</fullName>
    </submittedName>
</protein>
<evidence type="ECO:0000259" key="3">
    <source>
        <dbReference type="Pfam" id="PF09822"/>
    </source>
</evidence>
<dbReference type="RefSeq" id="WP_166931074.1">
    <property type="nucleotide sequence ID" value="NZ_BAAADD010000001.1"/>
</dbReference>
<feature type="domain" description="ABC-type uncharacterised transport system" evidence="3">
    <location>
        <begin position="177"/>
        <end position="475"/>
    </location>
</feature>
<comment type="caution">
    <text evidence="5">The sequence shown here is derived from an EMBL/GenBank/DDBJ whole genome shotgun (WGS) entry which is preliminary data.</text>
</comment>
<dbReference type="InterPro" id="IPR019196">
    <property type="entry name" value="ABC_transp_unknown"/>
</dbReference>
<name>A0ABN1E4L0_9PROT</name>